<gene>
    <name evidence="1" type="ORF">L1987_76795</name>
</gene>
<comment type="caution">
    <text evidence="1">The sequence shown here is derived from an EMBL/GenBank/DDBJ whole genome shotgun (WGS) entry which is preliminary data.</text>
</comment>
<sequence length="95" mass="10496">MSTNTRTVFSSEAGSRMVVTRKAHIMFTPTSTPLCKKVYNTKKVKKKKKITNKNRSTPSLSVLLQRRRCLFSQATGCCSSTSSCAGPTFLSKCIL</sequence>
<reference evidence="1 2" key="2">
    <citation type="journal article" date="2022" name="Mol. Ecol. Resour.">
        <title>The genomes of chicory, endive, great burdock and yacon provide insights into Asteraceae paleo-polyploidization history and plant inulin production.</title>
        <authorList>
            <person name="Fan W."/>
            <person name="Wang S."/>
            <person name="Wang H."/>
            <person name="Wang A."/>
            <person name="Jiang F."/>
            <person name="Liu H."/>
            <person name="Zhao H."/>
            <person name="Xu D."/>
            <person name="Zhang Y."/>
        </authorList>
    </citation>
    <scope>NUCLEOTIDE SEQUENCE [LARGE SCALE GENOMIC DNA]</scope>
    <source>
        <strain evidence="2">cv. Yunnan</strain>
        <tissue evidence="1">Leaves</tissue>
    </source>
</reference>
<proteinExistence type="predicted"/>
<reference evidence="2" key="1">
    <citation type="journal article" date="2022" name="Mol. Ecol. Resour.">
        <title>The genomes of chicory, endive, great burdock and yacon provide insights into Asteraceae palaeo-polyploidization history and plant inulin production.</title>
        <authorList>
            <person name="Fan W."/>
            <person name="Wang S."/>
            <person name="Wang H."/>
            <person name="Wang A."/>
            <person name="Jiang F."/>
            <person name="Liu H."/>
            <person name="Zhao H."/>
            <person name="Xu D."/>
            <person name="Zhang Y."/>
        </authorList>
    </citation>
    <scope>NUCLEOTIDE SEQUENCE [LARGE SCALE GENOMIC DNA]</scope>
    <source>
        <strain evidence="2">cv. Yunnan</strain>
    </source>
</reference>
<dbReference type="EMBL" id="CM042043">
    <property type="protein sequence ID" value="KAI3693841.1"/>
    <property type="molecule type" value="Genomic_DNA"/>
</dbReference>
<evidence type="ECO:0000313" key="1">
    <source>
        <dbReference type="EMBL" id="KAI3693841.1"/>
    </source>
</evidence>
<dbReference type="Proteomes" id="UP001056120">
    <property type="component" value="Linkage Group LG26"/>
</dbReference>
<keyword evidence="2" id="KW-1185">Reference proteome</keyword>
<accession>A0ACB8Z8M7</accession>
<organism evidence="1 2">
    <name type="scientific">Smallanthus sonchifolius</name>
    <dbReference type="NCBI Taxonomy" id="185202"/>
    <lineage>
        <taxon>Eukaryota</taxon>
        <taxon>Viridiplantae</taxon>
        <taxon>Streptophyta</taxon>
        <taxon>Embryophyta</taxon>
        <taxon>Tracheophyta</taxon>
        <taxon>Spermatophyta</taxon>
        <taxon>Magnoliopsida</taxon>
        <taxon>eudicotyledons</taxon>
        <taxon>Gunneridae</taxon>
        <taxon>Pentapetalae</taxon>
        <taxon>asterids</taxon>
        <taxon>campanulids</taxon>
        <taxon>Asterales</taxon>
        <taxon>Asteraceae</taxon>
        <taxon>Asteroideae</taxon>
        <taxon>Heliantheae alliance</taxon>
        <taxon>Millerieae</taxon>
        <taxon>Smallanthus</taxon>
    </lineage>
</organism>
<evidence type="ECO:0000313" key="2">
    <source>
        <dbReference type="Proteomes" id="UP001056120"/>
    </source>
</evidence>
<name>A0ACB8Z8M7_9ASTR</name>
<protein>
    <submittedName>
        <fullName evidence="1">Uncharacterized protein</fullName>
    </submittedName>
</protein>